<dbReference type="Proteomes" id="UP000710440">
    <property type="component" value="Unassembled WGS sequence"/>
</dbReference>
<protein>
    <submittedName>
        <fullName evidence="1">Uncharacterized protein</fullName>
    </submittedName>
</protein>
<accession>A0A9P3C237</accession>
<reference evidence="1 2" key="1">
    <citation type="submission" date="2021-02" db="EMBL/GenBank/DDBJ databases">
        <title>Pan-genome distribution and transcriptional activeness of fungal secondary metabolism genes in Aspergillus section Fumigati.</title>
        <authorList>
            <person name="Takahashi H."/>
            <person name="Umemura M."/>
            <person name="Ninomiya A."/>
            <person name="Kusuya Y."/>
            <person name="Urayama S."/>
            <person name="Shimizu M."/>
            <person name="Watanabe A."/>
            <person name="Kamei K."/>
            <person name="Yaguchi T."/>
            <person name="Hagiwara D."/>
        </authorList>
    </citation>
    <scope>NUCLEOTIDE SEQUENCE [LARGE SCALE GENOMIC DNA]</scope>
    <source>
        <strain evidence="1 2">IFM 47045</strain>
    </source>
</reference>
<name>A0A9P3C237_ASPVI</name>
<comment type="caution">
    <text evidence="1">The sequence shown here is derived from an EMBL/GenBank/DDBJ whole genome shotgun (WGS) entry which is preliminary data.</text>
</comment>
<organism evidence="1 2">
    <name type="scientific">Aspergillus viridinutans</name>
    <dbReference type="NCBI Taxonomy" id="75553"/>
    <lineage>
        <taxon>Eukaryota</taxon>
        <taxon>Fungi</taxon>
        <taxon>Dikarya</taxon>
        <taxon>Ascomycota</taxon>
        <taxon>Pezizomycotina</taxon>
        <taxon>Eurotiomycetes</taxon>
        <taxon>Eurotiomycetidae</taxon>
        <taxon>Eurotiales</taxon>
        <taxon>Aspergillaceae</taxon>
        <taxon>Aspergillus</taxon>
        <taxon>Aspergillus subgen. Fumigati</taxon>
    </lineage>
</organism>
<evidence type="ECO:0000313" key="2">
    <source>
        <dbReference type="Proteomes" id="UP000710440"/>
    </source>
</evidence>
<keyword evidence="2" id="KW-1185">Reference proteome</keyword>
<dbReference type="OrthoDB" id="1046782at2759"/>
<dbReference type="AlphaFoldDB" id="A0A9P3C237"/>
<dbReference type="RefSeq" id="XP_043129343.1">
    <property type="nucleotide sequence ID" value="XM_043273408.1"/>
</dbReference>
<proteinExistence type="predicted"/>
<gene>
    <name evidence="1" type="ORF">Aspvir_001800</name>
</gene>
<sequence>MSLYETWPTTDGALMQTVIEIGNEQKNLDKKKLVNEILMAVFLVVLFLREVNVIADAFADLACILTVVSDVATAGYTIYAMADDPKEAIPILFKTLLFAGQQTPDEFGTMAAARHKITDETISSLGPVFEQESTVIKNMIQDCVKG</sequence>
<evidence type="ECO:0000313" key="1">
    <source>
        <dbReference type="EMBL" id="GIK06157.1"/>
    </source>
</evidence>
<dbReference type="EMBL" id="BOPL01000010">
    <property type="protein sequence ID" value="GIK06157.1"/>
    <property type="molecule type" value="Genomic_DNA"/>
</dbReference>
<dbReference type="GeneID" id="66929782"/>